<sequence>MTDSAPLAGGLGAARRGVSGYRGQLADAAGPNGIGQLDALQRRSPGFFRSGYVAAAALAGARPLDRQASEMLVDTAHGATFGRIVLLPDLPTNDPRTTALVAAVRGEVSRWQRDTGITAAVGGGASQLSDFDAVTKARIPLLTIVMSLVTFLLLVVVLRSLLLPALAVALNLLTVVVSMGVLTFLFTGDHPILGGAGSLDVLMISAVFAVTFALSIDYQVFLLSRMREGYVRTGSNDGAIDFGVRRTATVVTSAAAIMVSVFTAFAFAEFVAVKQMGVGLAVAVLVDATVVRLVLLPAAMTLLGERTWWLPAWLDRRLPHVDIEGVGDPRPTRRPPRPSTTPVVGSGD</sequence>
<evidence type="ECO:0000256" key="1">
    <source>
        <dbReference type="ARBA" id="ARBA00004651"/>
    </source>
</evidence>
<keyword evidence="10" id="KW-1185">Reference proteome</keyword>
<dbReference type="InterPro" id="IPR004869">
    <property type="entry name" value="MMPL_dom"/>
</dbReference>
<dbReference type="Pfam" id="PF03176">
    <property type="entry name" value="MMPL"/>
    <property type="match status" value="1"/>
</dbReference>
<keyword evidence="3 7" id="KW-0812">Transmembrane</keyword>
<evidence type="ECO:0000256" key="4">
    <source>
        <dbReference type="ARBA" id="ARBA00022989"/>
    </source>
</evidence>
<evidence type="ECO:0000313" key="9">
    <source>
        <dbReference type="EMBL" id="EHN09549.1"/>
    </source>
</evidence>
<gene>
    <name evidence="9" type="ORF">PAI11_36290</name>
</gene>
<feature type="transmembrane region" description="Helical" evidence="7">
    <location>
        <begin position="139"/>
        <end position="158"/>
    </location>
</feature>
<name>H0E9V6_9ACTN</name>
<dbReference type="EMBL" id="AGUD01000270">
    <property type="protein sequence ID" value="EHN09549.1"/>
    <property type="molecule type" value="Genomic_DNA"/>
</dbReference>
<dbReference type="PATRIC" id="fig|1097667.3.peg.3597"/>
<feature type="region of interest" description="Disordered" evidence="6">
    <location>
        <begin position="324"/>
        <end position="348"/>
    </location>
</feature>
<evidence type="ECO:0000256" key="2">
    <source>
        <dbReference type="ARBA" id="ARBA00022475"/>
    </source>
</evidence>
<feature type="transmembrane region" description="Helical" evidence="7">
    <location>
        <begin position="250"/>
        <end position="272"/>
    </location>
</feature>
<evidence type="ECO:0000259" key="8">
    <source>
        <dbReference type="Pfam" id="PF03176"/>
    </source>
</evidence>
<dbReference type="Proteomes" id="UP000005143">
    <property type="component" value="Unassembled WGS sequence"/>
</dbReference>
<organism evidence="9 10">
    <name type="scientific">Patulibacter medicamentivorans</name>
    <dbReference type="NCBI Taxonomy" id="1097667"/>
    <lineage>
        <taxon>Bacteria</taxon>
        <taxon>Bacillati</taxon>
        <taxon>Actinomycetota</taxon>
        <taxon>Thermoleophilia</taxon>
        <taxon>Solirubrobacterales</taxon>
        <taxon>Patulibacteraceae</taxon>
        <taxon>Patulibacter</taxon>
    </lineage>
</organism>
<dbReference type="PANTHER" id="PTHR33406:SF13">
    <property type="entry name" value="MEMBRANE PROTEIN YDFJ"/>
    <property type="match status" value="1"/>
</dbReference>
<dbReference type="GO" id="GO:0005886">
    <property type="term" value="C:plasma membrane"/>
    <property type="evidence" value="ECO:0007669"/>
    <property type="project" value="UniProtKB-SubCell"/>
</dbReference>
<evidence type="ECO:0000256" key="3">
    <source>
        <dbReference type="ARBA" id="ARBA00022692"/>
    </source>
</evidence>
<evidence type="ECO:0000256" key="5">
    <source>
        <dbReference type="ARBA" id="ARBA00023136"/>
    </source>
</evidence>
<evidence type="ECO:0000256" key="6">
    <source>
        <dbReference type="SAM" id="MobiDB-lite"/>
    </source>
</evidence>
<dbReference type="InterPro" id="IPR050545">
    <property type="entry name" value="Mycobact_MmpL"/>
</dbReference>
<feature type="transmembrane region" description="Helical" evidence="7">
    <location>
        <begin position="192"/>
        <end position="216"/>
    </location>
</feature>
<reference evidence="9 10" key="1">
    <citation type="journal article" date="2013" name="Biodegradation">
        <title>Quantitative proteomic analysis of ibuprofen-degrading Patulibacter sp. strain I11.</title>
        <authorList>
            <person name="Almeida B."/>
            <person name="Kjeldal H."/>
            <person name="Lolas I."/>
            <person name="Knudsen A.D."/>
            <person name="Carvalho G."/>
            <person name="Nielsen K.L."/>
            <person name="Barreto Crespo M.T."/>
            <person name="Stensballe A."/>
            <person name="Nielsen J.L."/>
        </authorList>
    </citation>
    <scope>NUCLEOTIDE SEQUENCE [LARGE SCALE GENOMIC DNA]</scope>
    <source>
        <strain evidence="9 10">I11</strain>
    </source>
</reference>
<protein>
    <submittedName>
        <fullName evidence="9">Integral membrane protein</fullName>
    </submittedName>
</protein>
<feature type="transmembrane region" description="Helical" evidence="7">
    <location>
        <begin position="165"/>
        <end position="186"/>
    </location>
</feature>
<comment type="subcellular location">
    <subcellularLocation>
        <location evidence="1">Cell membrane</location>
        <topology evidence="1">Multi-pass membrane protein</topology>
    </subcellularLocation>
</comment>
<accession>H0E9V6</accession>
<evidence type="ECO:0000256" key="7">
    <source>
        <dbReference type="SAM" id="Phobius"/>
    </source>
</evidence>
<keyword evidence="4 7" id="KW-1133">Transmembrane helix</keyword>
<keyword evidence="2" id="KW-1003">Cell membrane</keyword>
<evidence type="ECO:0000313" key="10">
    <source>
        <dbReference type="Proteomes" id="UP000005143"/>
    </source>
</evidence>
<proteinExistence type="predicted"/>
<dbReference type="PANTHER" id="PTHR33406">
    <property type="entry name" value="MEMBRANE PROTEIN MJ1562-RELATED"/>
    <property type="match status" value="1"/>
</dbReference>
<feature type="domain" description="Membrane transport protein MMPL" evidence="8">
    <location>
        <begin position="94"/>
        <end position="309"/>
    </location>
</feature>
<dbReference type="SUPFAM" id="SSF82866">
    <property type="entry name" value="Multidrug efflux transporter AcrB transmembrane domain"/>
    <property type="match status" value="1"/>
</dbReference>
<feature type="transmembrane region" description="Helical" evidence="7">
    <location>
        <begin position="278"/>
        <end position="303"/>
    </location>
</feature>
<dbReference type="AlphaFoldDB" id="H0E9V6"/>
<dbReference type="Gene3D" id="1.20.1640.10">
    <property type="entry name" value="Multidrug efflux transporter AcrB transmembrane domain"/>
    <property type="match status" value="1"/>
</dbReference>
<comment type="caution">
    <text evidence="9">The sequence shown here is derived from an EMBL/GenBank/DDBJ whole genome shotgun (WGS) entry which is preliminary data.</text>
</comment>
<keyword evidence="5 7" id="KW-0472">Membrane</keyword>